<sequence>MSARQQKSSTLIQQAQSSNMPEVKTRLAGPADAQTVASLLFGLLDELWSGKGPDVESLTRTATDVIGDPTVTAALAYVDDEPVGVVTINECTAIYAGGKFGEVSELYVCPRMRSKGVAPRLIDVAVAQAQQRGWKRLEVCAPAQPKWSRTLSFYKQNGFRELGPRLCRDI</sequence>
<dbReference type="Gene3D" id="3.40.630.30">
    <property type="match status" value="1"/>
</dbReference>
<comment type="caution">
    <text evidence="5">The sequence shown here is derived from an EMBL/GenBank/DDBJ whole genome shotgun (WGS) entry which is preliminary data.</text>
</comment>
<evidence type="ECO:0000256" key="1">
    <source>
        <dbReference type="ARBA" id="ARBA00022679"/>
    </source>
</evidence>
<name>A0ABR0BK09_PURLI</name>
<feature type="domain" description="N-acetyltransferase" evidence="4">
    <location>
        <begin position="23"/>
        <end position="170"/>
    </location>
</feature>
<feature type="compositionally biased region" description="Polar residues" evidence="3">
    <location>
        <begin position="1"/>
        <end position="20"/>
    </location>
</feature>
<evidence type="ECO:0000313" key="6">
    <source>
        <dbReference type="Proteomes" id="UP001287286"/>
    </source>
</evidence>
<evidence type="ECO:0000256" key="2">
    <source>
        <dbReference type="ARBA" id="ARBA00023315"/>
    </source>
</evidence>
<evidence type="ECO:0000256" key="3">
    <source>
        <dbReference type="SAM" id="MobiDB-lite"/>
    </source>
</evidence>
<dbReference type="InterPro" id="IPR000182">
    <property type="entry name" value="GNAT_dom"/>
</dbReference>
<evidence type="ECO:0000259" key="4">
    <source>
        <dbReference type="PROSITE" id="PS51186"/>
    </source>
</evidence>
<keyword evidence="6" id="KW-1185">Reference proteome</keyword>
<dbReference type="EMBL" id="JAWRVI010000066">
    <property type="protein sequence ID" value="KAK4082091.1"/>
    <property type="molecule type" value="Genomic_DNA"/>
</dbReference>
<protein>
    <recommendedName>
        <fullName evidence="4">N-acetyltransferase domain-containing protein</fullName>
    </recommendedName>
</protein>
<accession>A0ABR0BK09</accession>
<dbReference type="PANTHER" id="PTHR43877">
    <property type="entry name" value="AMINOALKYLPHOSPHONATE N-ACETYLTRANSFERASE-RELATED-RELATED"/>
    <property type="match status" value="1"/>
</dbReference>
<evidence type="ECO:0000313" key="5">
    <source>
        <dbReference type="EMBL" id="KAK4082091.1"/>
    </source>
</evidence>
<reference evidence="5 6" key="1">
    <citation type="journal article" date="2024" name="Microbiol. Resour. Announc.">
        <title>Genome annotations for the ascomycete fungi Trichoderma harzianum, Trichoderma aggressivum, and Purpureocillium lilacinum.</title>
        <authorList>
            <person name="Beijen E.P.W."/>
            <person name="Ohm R.A."/>
        </authorList>
    </citation>
    <scope>NUCLEOTIDE SEQUENCE [LARGE SCALE GENOMIC DNA]</scope>
    <source>
        <strain evidence="5 6">CBS 150709</strain>
    </source>
</reference>
<keyword evidence="2" id="KW-0012">Acyltransferase</keyword>
<dbReference type="SUPFAM" id="SSF55729">
    <property type="entry name" value="Acyl-CoA N-acyltransferases (Nat)"/>
    <property type="match status" value="1"/>
</dbReference>
<keyword evidence="1" id="KW-0808">Transferase</keyword>
<dbReference type="Pfam" id="PF00583">
    <property type="entry name" value="Acetyltransf_1"/>
    <property type="match status" value="1"/>
</dbReference>
<dbReference type="Proteomes" id="UP001287286">
    <property type="component" value="Unassembled WGS sequence"/>
</dbReference>
<feature type="region of interest" description="Disordered" evidence="3">
    <location>
        <begin position="1"/>
        <end position="24"/>
    </location>
</feature>
<dbReference type="PROSITE" id="PS51186">
    <property type="entry name" value="GNAT"/>
    <property type="match status" value="1"/>
</dbReference>
<dbReference type="InterPro" id="IPR016181">
    <property type="entry name" value="Acyl_CoA_acyltransferase"/>
</dbReference>
<organism evidence="5 6">
    <name type="scientific">Purpureocillium lilacinum</name>
    <name type="common">Paecilomyces lilacinus</name>
    <dbReference type="NCBI Taxonomy" id="33203"/>
    <lineage>
        <taxon>Eukaryota</taxon>
        <taxon>Fungi</taxon>
        <taxon>Dikarya</taxon>
        <taxon>Ascomycota</taxon>
        <taxon>Pezizomycotina</taxon>
        <taxon>Sordariomycetes</taxon>
        <taxon>Hypocreomycetidae</taxon>
        <taxon>Hypocreales</taxon>
        <taxon>Ophiocordycipitaceae</taxon>
        <taxon>Purpureocillium</taxon>
    </lineage>
</organism>
<dbReference type="InterPro" id="IPR050832">
    <property type="entry name" value="Bact_Acetyltransf"/>
</dbReference>
<proteinExistence type="predicted"/>
<dbReference type="CDD" id="cd04301">
    <property type="entry name" value="NAT_SF"/>
    <property type="match status" value="1"/>
</dbReference>
<gene>
    <name evidence="5" type="ORF">Purlil1_11314</name>
</gene>